<dbReference type="Gene3D" id="3.40.50.1820">
    <property type="entry name" value="alpha/beta hydrolase"/>
    <property type="match status" value="1"/>
</dbReference>
<dbReference type="PANTHER" id="PTHR11559">
    <property type="entry name" value="CARBOXYLESTERASE"/>
    <property type="match status" value="1"/>
</dbReference>
<dbReference type="InterPro" id="IPR002018">
    <property type="entry name" value="CarbesteraseB"/>
</dbReference>
<evidence type="ECO:0000256" key="1">
    <source>
        <dbReference type="ARBA" id="ARBA00005964"/>
    </source>
</evidence>
<dbReference type="EMBL" id="JAFIRN010000007">
    <property type="protein sequence ID" value="KAG5845307.1"/>
    <property type="molecule type" value="Genomic_DNA"/>
</dbReference>
<keyword evidence="2 3" id="KW-0378">Hydrolase</keyword>
<accession>A0A9D3RZW4</accession>
<feature type="domain" description="Carboxylesterase type B" evidence="4">
    <location>
        <begin position="26"/>
        <end position="390"/>
    </location>
</feature>
<proteinExistence type="inferred from homology"/>
<protein>
    <recommendedName>
        <fullName evidence="3">Carboxylic ester hydrolase</fullName>
        <ecNumber evidence="3">3.1.1.-</ecNumber>
    </recommendedName>
</protein>
<comment type="caution">
    <text evidence="5">The sequence shown here is derived from an EMBL/GenBank/DDBJ whole genome shotgun (WGS) entry which is preliminary data.</text>
</comment>
<organism evidence="5 6">
    <name type="scientific">Anguilla anguilla</name>
    <name type="common">European freshwater eel</name>
    <name type="synonym">Muraena anguilla</name>
    <dbReference type="NCBI Taxonomy" id="7936"/>
    <lineage>
        <taxon>Eukaryota</taxon>
        <taxon>Metazoa</taxon>
        <taxon>Chordata</taxon>
        <taxon>Craniata</taxon>
        <taxon>Vertebrata</taxon>
        <taxon>Euteleostomi</taxon>
        <taxon>Actinopterygii</taxon>
        <taxon>Neopterygii</taxon>
        <taxon>Teleostei</taxon>
        <taxon>Anguilliformes</taxon>
        <taxon>Anguillidae</taxon>
        <taxon>Anguilla</taxon>
    </lineage>
</organism>
<evidence type="ECO:0000313" key="6">
    <source>
        <dbReference type="Proteomes" id="UP001044222"/>
    </source>
</evidence>
<dbReference type="PROSITE" id="PS00941">
    <property type="entry name" value="CARBOXYLESTERASE_B_2"/>
    <property type="match status" value="1"/>
</dbReference>
<reference evidence="5" key="1">
    <citation type="submission" date="2021-01" db="EMBL/GenBank/DDBJ databases">
        <title>A chromosome-scale assembly of European eel, Anguilla anguilla.</title>
        <authorList>
            <person name="Henkel C."/>
            <person name="Jong-Raadsen S.A."/>
            <person name="Dufour S."/>
            <person name="Weltzien F.-A."/>
            <person name="Palstra A.P."/>
            <person name="Pelster B."/>
            <person name="Spaink H.P."/>
            <person name="Van Den Thillart G.E."/>
            <person name="Jansen H."/>
            <person name="Zahm M."/>
            <person name="Klopp C."/>
            <person name="Cedric C."/>
            <person name="Louis A."/>
            <person name="Berthelot C."/>
            <person name="Parey E."/>
            <person name="Roest Crollius H."/>
            <person name="Montfort J."/>
            <person name="Robinson-Rechavi M."/>
            <person name="Bucao C."/>
            <person name="Bouchez O."/>
            <person name="Gislard M."/>
            <person name="Lluch J."/>
            <person name="Milhes M."/>
            <person name="Lampietro C."/>
            <person name="Lopez Roques C."/>
            <person name="Donnadieu C."/>
            <person name="Braasch I."/>
            <person name="Desvignes T."/>
            <person name="Postlethwait J."/>
            <person name="Bobe J."/>
            <person name="Guiguen Y."/>
            <person name="Dirks R."/>
        </authorList>
    </citation>
    <scope>NUCLEOTIDE SEQUENCE</scope>
    <source>
        <strain evidence="5">Tag_6206</strain>
        <tissue evidence="5">Liver</tissue>
    </source>
</reference>
<evidence type="ECO:0000256" key="2">
    <source>
        <dbReference type="ARBA" id="ARBA00022801"/>
    </source>
</evidence>
<feature type="signal peptide" evidence="3">
    <location>
        <begin position="1"/>
        <end position="21"/>
    </location>
</feature>
<dbReference type="PROSITE" id="PS00122">
    <property type="entry name" value="CARBOXYLESTERASE_B_1"/>
    <property type="match status" value="1"/>
</dbReference>
<comment type="similarity">
    <text evidence="1 3">Belongs to the type-B carboxylesterase/lipase family.</text>
</comment>
<evidence type="ECO:0000259" key="4">
    <source>
        <dbReference type="Pfam" id="PF00135"/>
    </source>
</evidence>
<dbReference type="InterPro" id="IPR050309">
    <property type="entry name" value="Type-B_Carboxylest/Lipase"/>
</dbReference>
<gene>
    <name evidence="5" type="ORF">ANANG_G00137410</name>
</gene>
<dbReference type="Pfam" id="PF00135">
    <property type="entry name" value="COesterase"/>
    <property type="match status" value="1"/>
</dbReference>
<sequence>MNRISLVFWSVGLLFSYKTSADTKGPLVTLQSGSLRGKYVNVKGVETGVHTYLGVPFAQPPTGPLRLAPPLPVEPWEGERDATQKPPMCLQNRTFTLDLLEKVSLHMEVPAVSEDCLYLDIYTPATSTAESKLAVMVWIHGGGFVMGSSSLQDASALAAYQDVVAVVIQYRLGILGLFSTGDEHAPGNFGFLDQVAALRWVQKNIRSFGGDPGSVTIFGVSAGGASVSLQALSPLSSGLFHRAIAQSGTAKMRGIFNPNQFPTAQMVGNMSGCDITSSKTIVDCMKRLTEEEMLKIVEEAALTYFLVTNDGQFLTKSPEEAFQNHEIHKVPFMTGVTNQECGWLLPSFLAPQGWEEGMDRSQVLSVMSFLYQEPSDERIKELMADEYLGTSEDRPGFGTAPWS</sequence>
<dbReference type="InterPro" id="IPR019819">
    <property type="entry name" value="Carboxylesterase_B_CS"/>
</dbReference>
<dbReference type="Proteomes" id="UP001044222">
    <property type="component" value="Chromosome 7"/>
</dbReference>
<feature type="chain" id="PRO_5039750510" description="Carboxylic ester hydrolase" evidence="3">
    <location>
        <begin position="22"/>
        <end position="403"/>
    </location>
</feature>
<name>A0A9D3RZW4_ANGAN</name>
<dbReference type="EC" id="3.1.1.-" evidence="3"/>
<dbReference type="GO" id="GO:0016787">
    <property type="term" value="F:hydrolase activity"/>
    <property type="evidence" value="ECO:0007669"/>
    <property type="project" value="UniProtKB-KW"/>
</dbReference>
<dbReference type="InterPro" id="IPR029058">
    <property type="entry name" value="AB_hydrolase_fold"/>
</dbReference>
<keyword evidence="3" id="KW-0732">Signal</keyword>
<evidence type="ECO:0000313" key="5">
    <source>
        <dbReference type="EMBL" id="KAG5845307.1"/>
    </source>
</evidence>
<dbReference type="AlphaFoldDB" id="A0A9D3RZW4"/>
<dbReference type="SUPFAM" id="SSF53474">
    <property type="entry name" value="alpha/beta-Hydrolases"/>
    <property type="match status" value="1"/>
</dbReference>
<evidence type="ECO:0000256" key="3">
    <source>
        <dbReference type="RuleBase" id="RU361235"/>
    </source>
</evidence>
<dbReference type="InterPro" id="IPR019826">
    <property type="entry name" value="Carboxylesterase_B_AS"/>
</dbReference>
<keyword evidence="6" id="KW-1185">Reference proteome</keyword>